<feature type="binding site" evidence="5 6">
    <location>
        <position position="126"/>
    </location>
    <ligand>
        <name>substrate</name>
    </ligand>
</feature>
<organism evidence="11 13">
    <name type="scientific">Pseudomonas extremaustralis</name>
    <dbReference type="NCBI Taxonomy" id="359110"/>
    <lineage>
        <taxon>Bacteria</taxon>
        <taxon>Pseudomonadati</taxon>
        <taxon>Pseudomonadota</taxon>
        <taxon>Gammaproteobacteria</taxon>
        <taxon>Pseudomonadales</taxon>
        <taxon>Pseudomonadaceae</taxon>
        <taxon>Pseudomonas</taxon>
    </lineage>
</organism>
<evidence type="ECO:0000313" key="11">
    <source>
        <dbReference type="EMBL" id="TWS03096.1"/>
    </source>
</evidence>
<comment type="similarity">
    <text evidence="1 5">Belongs to the pyridoxamine 5'-phosphate oxidase family.</text>
</comment>
<feature type="domain" description="Pyridoxine 5'-phosphate oxidase dimerisation C-terminal" evidence="9">
    <location>
        <begin position="175"/>
        <end position="215"/>
    </location>
</feature>
<dbReference type="GO" id="GO:0004733">
    <property type="term" value="F:pyridoxamine phosphate oxidase activity"/>
    <property type="evidence" value="ECO:0007669"/>
    <property type="project" value="UniProtKB-UniRule"/>
</dbReference>
<feature type="binding site" evidence="5 6">
    <location>
        <position position="69"/>
    </location>
    <ligand>
        <name>substrate</name>
    </ligand>
</feature>
<dbReference type="Pfam" id="PF10590">
    <property type="entry name" value="PNP_phzG_C"/>
    <property type="match status" value="1"/>
</dbReference>
<dbReference type="GO" id="GO:0010181">
    <property type="term" value="F:FMN binding"/>
    <property type="evidence" value="ECO:0007669"/>
    <property type="project" value="UniProtKB-UniRule"/>
</dbReference>
<evidence type="ECO:0000256" key="4">
    <source>
        <dbReference type="ARBA" id="ARBA00023002"/>
    </source>
</evidence>
<dbReference type="EMBL" id="LT629689">
    <property type="protein sequence ID" value="SDE85432.1"/>
    <property type="molecule type" value="Genomic_DNA"/>
</dbReference>
<dbReference type="PROSITE" id="PS01064">
    <property type="entry name" value="PYRIDOX_OXIDASE"/>
    <property type="match status" value="1"/>
</dbReference>
<dbReference type="PIRSF" id="PIRSF000190">
    <property type="entry name" value="Pyd_amn-ph_oxd"/>
    <property type="match status" value="1"/>
</dbReference>
<feature type="binding site" evidence="5 7">
    <location>
        <position position="108"/>
    </location>
    <ligand>
        <name>FMN</name>
        <dbReference type="ChEBI" id="CHEBI:58210"/>
    </ligand>
</feature>
<comment type="cofactor">
    <cofactor evidence="5 7">
        <name>FMN</name>
        <dbReference type="ChEBI" id="CHEBI:58210"/>
    </cofactor>
    <text evidence="5 7">Binds 1 FMN per subunit.</text>
</comment>
<dbReference type="EMBL" id="VFET01000014">
    <property type="protein sequence ID" value="TWS03096.1"/>
    <property type="molecule type" value="Genomic_DNA"/>
</dbReference>
<comment type="subunit">
    <text evidence="5">Homodimer.</text>
</comment>
<dbReference type="RefSeq" id="WP_010564596.1">
    <property type="nucleotide sequence ID" value="NZ_CP091043.1"/>
</dbReference>
<dbReference type="OrthoDB" id="9780392at2"/>
<comment type="function">
    <text evidence="5">Catalyzes the oxidation of either pyridoxine 5'-phosphate (PNP) or pyridoxamine 5'-phosphate (PMP) into pyridoxal 5'-phosphate (PLP).</text>
</comment>
<evidence type="ECO:0000259" key="9">
    <source>
        <dbReference type="Pfam" id="PF10590"/>
    </source>
</evidence>
<comment type="catalytic activity">
    <reaction evidence="5">
        <text>pyridoxine 5'-phosphate + O2 = pyridoxal 5'-phosphate + H2O2</text>
        <dbReference type="Rhea" id="RHEA:15149"/>
        <dbReference type="ChEBI" id="CHEBI:15379"/>
        <dbReference type="ChEBI" id="CHEBI:16240"/>
        <dbReference type="ChEBI" id="CHEBI:58589"/>
        <dbReference type="ChEBI" id="CHEBI:597326"/>
        <dbReference type="EC" id="1.4.3.5"/>
    </reaction>
</comment>
<keyword evidence="12" id="KW-1185">Reference proteome</keyword>
<feature type="binding site" evidence="5 6">
    <location>
        <position position="130"/>
    </location>
    <ligand>
        <name>substrate</name>
    </ligand>
</feature>
<dbReference type="EC" id="1.4.3.5" evidence="5"/>
<keyword evidence="4 5" id="KW-0560">Oxidoreductase</keyword>
<dbReference type="Proteomes" id="UP000317951">
    <property type="component" value="Unassembled WGS sequence"/>
</dbReference>
<gene>
    <name evidence="5 11" type="primary">pdxH</name>
    <name evidence="11" type="ORF">FIV36_17430</name>
    <name evidence="10" type="ORF">SAMN05216591_1168</name>
</gene>
<evidence type="ECO:0000256" key="5">
    <source>
        <dbReference type="HAMAP-Rule" id="MF_01629"/>
    </source>
</evidence>
<dbReference type="Pfam" id="PF01243">
    <property type="entry name" value="PNPOx_N"/>
    <property type="match status" value="1"/>
</dbReference>
<dbReference type="SUPFAM" id="SSF50475">
    <property type="entry name" value="FMN-binding split barrel"/>
    <property type="match status" value="1"/>
</dbReference>
<evidence type="ECO:0000256" key="6">
    <source>
        <dbReference type="PIRSR" id="PIRSR000190-1"/>
    </source>
</evidence>
<dbReference type="UniPathway" id="UPA01068">
    <property type="reaction ID" value="UER00304"/>
</dbReference>
<keyword evidence="3 5" id="KW-0288">FMN</keyword>
<dbReference type="InterPro" id="IPR019740">
    <property type="entry name" value="Pyridox_Oxase_CS"/>
</dbReference>
<evidence type="ECO:0000313" key="13">
    <source>
        <dbReference type="Proteomes" id="UP000317951"/>
    </source>
</evidence>
<keyword evidence="2 5" id="KW-0285">Flavoprotein</keyword>
<dbReference type="PANTHER" id="PTHR10851">
    <property type="entry name" value="PYRIDOXINE-5-PHOSPHATE OXIDASE"/>
    <property type="match status" value="1"/>
</dbReference>
<comment type="pathway">
    <text evidence="5">Cofactor metabolism; pyridoxal 5'-phosphate salvage; pyridoxal 5'-phosphate from pyridoxamine 5'-phosphate: step 1/1.</text>
</comment>
<feature type="binding site" evidence="5 6">
    <location>
        <begin position="194"/>
        <end position="196"/>
    </location>
    <ligand>
        <name>substrate</name>
    </ligand>
</feature>
<dbReference type="GO" id="GO:0008615">
    <property type="term" value="P:pyridoxine biosynthetic process"/>
    <property type="evidence" value="ECO:0007669"/>
    <property type="project" value="UniProtKB-UniRule"/>
</dbReference>
<dbReference type="PANTHER" id="PTHR10851:SF0">
    <property type="entry name" value="PYRIDOXINE-5'-PHOSPHATE OXIDASE"/>
    <property type="match status" value="1"/>
</dbReference>
<evidence type="ECO:0000256" key="1">
    <source>
        <dbReference type="ARBA" id="ARBA00007301"/>
    </source>
</evidence>
<dbReference type="HAMAP" id="MF_01629">
    <property type="entry name" value="PdxH"/>
    <property type="match status" value="1"/>
</dbReference>
<feature type="domain" description="Pyridoxamine 5'-phosphate oxidase N-terminal" evidence="8">
    <location>
        <begin position="45"/>
        <end position="162"/>
    </location>
</feature>
<feature type="binding site" evidence="5 7">
    <location>
        <position position="86"/>
    </location>
    <ligand>
        <name>FMN</name>
        <dbReference type="ChEBI" id="CHEBI:58210"/>
    </ligand>
</feature>
<dbReference type="InterPro" id="IPR019576">
    <property type="entry name" value="Pyridoxamine_oxidase_dimer_C"/>
</dbReference>
<evidence type="ECO:0000256" key="3">
    <source>
        <dbReference type="ARBA" id="ARBA00022643"/>
    </source>
</evidence>
<reference evidence="10 12" key="1">
    <citation type="submission" date="2016-10" db="EMBL/GenBank/DDBJ databases">
        <authorList>
            <person name="Varghese N."/>
            <person name="Submissions S."/>
        </authorList>
    </citation>
    <scope>NUCLEOTIDE SEQUENCE [LARGE SCALE GENOMIC DNA]</scope>
    <source>
        <strain evidence="10 12">DSM 17835</strain>
    </source>
</reference>
<evidence type="ECO:0000313" key="12">
    <source>
        <dbReference type="Proteomes" id="UP000182858"/>
    </source>
</evidence>
<name>A0A5C5QCP9_9PSED</name>
<evidence type="ECO:0000259" key="8">
    <source>
        <dbReference type="Pfam" id="PF01243"/>
    </source>
</evidence>
<dbReference type="InterPro" id="IPR011576">
    <property type="entry name" value="Pyridox_Oxase_N"/>
</dbReference>
<comment type="catalytic activity">
    <reaction evidence="5">
        <text>pyridoxamine 5'-phosphate + O2 + H2O = pyridoxal 5'-phosphate + H2O2 + NH4(+)</text>
        <dbReference type="Rhea" id="RHEA:15817"/>
        <dbReference type="ChEBI" id="CHEBI:15377"/>
        <dbReference type="ChEBI" id="CHEBI:15379"/>
        <dbReference type="ChEBI" id="CHEBI:16240"/>
        <dbReference type="ChEBI" id="CHEBI:28938"/>
        <dbReference type="ChEBI" id="CHEBI:58451"/>
        <dbReference type="ChEBI" id="CHEBI:597326"/>
        <dbReference type="EC" id="1.4.3.5"/>
    </reaction>
</comment>
<feature type="binding site" evidence="5 7">
    <location>
        <position position="188"/>
    </location>
    <ligand>
        <name>FMN</name>
        <dbReference type="ChEBI" id="CHEBI:58210"/>
    </ligand>
</feature>
<proteinExistence type="inferred from homology"/>
<dbReference type="Proteomes" id="UP000182858">
    <property type="component" value="Chromosome I"/>
</dbReference>
<reference evidence="11 13" key="2">
    <citation type="submission" date="2019-06" db="EMBL/GenBank/DDBJ databases">
        <title>Pseudomonas bimorpha sp. nov. isolated from bovine raw milk and skim milk concentrate.</title>
        <authorList>
            <person name="Hofmann K."/>
            <person name="Huptas C."/>
            <person name="Doll E."/>
            <person name="Scherer S."/>
            <person name="Wenning M."/>
        </authorList>
    </citation>
    <scope>NUCLEOTIDE SEQUENCE [LARGE SCALE GENOMIC DNA]</scope>
    <source>
        <strain evidence="11 13">DSM 17835</strain>
    </source>
</reference>
<evidence type="ECO:0000256" key="7">
    <source>
        <dbReference type="PIRSR" id="PIRSR000190-2"/>
    </source>
</evidence>
<accession>A0A5C5QCP9</accession>
<dbReference type="InterPro" id="IPR000659">
    <property type="entry name" value="Pyridox_Oxase"/>
</dbReference>
<keyword evidence="5" id="KW-0664">Pyridoxine biosynthesis</keyword>
<dbReference type="NCBIfam" id="TIGR00558">
    <property type="entry name" value="pdxH"/>
    <property type="match status" value="1"/>
</dbReference>
<evidence type="ECO:0000256" key="2">
    <source>
        <dbReference type="ARBA" id="ARBA00022630"/>
    </source>
</evidence>
<dbReference type="Gene3D" id="2.30.110.10">
    <property type="entry name" value="Electron Transport, Fmn-binding Protein, Chain A"/>
    <property type="match status" value="1"/>
</dbReference>
<feature type="binding site" evidence="5 7">
    <location>
        <begin position="64"/>
        <end position="69"/>
    </location>
    <ligand>
        <name>FMN</name>
        <dbReference type="ChEBI" id="CHEBI:58210"/>
    </ligand>
</feature>
<feature type="binding site" evidence="6">
    <location>
        <begin position="9"/>
        <end position="12"/>
    </location>
    <ligand>
        <name>substrate</name>
    </ligand>
</feature>
<dbReference type="GeneID" id="78552679"/>
<dbReference type="AlphaFoldDB" id="A0A5C5QCP9"/>
<sequence>MPLSLAQLRRNYTLYGLRDDGVPADPMELFDQWLNQARKTEVPPAEANSMALATVDRDGHAHCRMLLLKGFNAQGLFFFGHYLSAKGQELASNPHAAMTFFWPGLERQVRVEGPVVKVDEQLSDDYFDVRPAASQLGTWASPQSQALSHRSELDTRLREVTEHFAGRQPPRPEHWGGYCLQPRRIEFWQGRPNRLHDRLDYRLHDATWQRTRLAP</sequence>
<comment type="pathway">
    <text evidence="5">Cofactor metabolism; pyridoxal 5'-phosphate salvage; pyridoxal 5'-phosphate from pyridoxine 5'-phosphate: step 1/1.</text>
</comment>
<feature type="binding site" evidence="5 7">
    <location>
        <position position="198"/>
    </location>
    <ligand>
        <name>FMN</name>
        <dbReference type="ChEBI" id="CHEBI:58210"/>
    </ligand>
</feature>
<dbReference type="NCBIfam" id="NF004231">
    <property type="entry name" value="PRK05679.1"/>
    <property type="match status" value="1"/>
</dbReference>
<feature type="binding site" evidence="5 7">
    <location>
        <begin position="143"/>
        <end position="144"/>
    </location>
    <ligand>
        <name>FMN</name>
        <dbReference type="ChEBI" id="CHEBI:58210"/>
    </ligand>
</feature>
<dbReference type="InterPro" id="IPR012349">
    <property type="entry name" value="Split_barrel_FMN-bd"/>
</dbReference>
<feature type="binding site" evidence="5 6">
    <location>
        <position position="134"/>
    </location>
    <ligand>
        <name>substrate</name>
    </ligand>
</feature>
<protein>
    <recommendedName>
        <fullName evidence="5">Pyridoxine/pyridoxamine 5'-phosphate oxidase</fullName>
        <ecNumber evidence="5">1.4.3.5</ecNumber>
    </recommendedName>
    <alternativeName>
        <fullName evidence="5">PNP/PMP oxidase</fullName>
        <shortName evidence="5">PNPOx</shortName>
    </alternativeName>
    <alternativeName>
        <fullName evidence="5">Pyridoxal 5'-phosphate synthase</fullName>
    </alternativeName>
</protein>
<comment type="caution">
    <text evidence="5">Lacks conserved residue(s) required for the propagation of feature annotation.</text>
</comment>
<evidence type="ECO:0000313" key="10">
    <source>
        <dbReference type="EMBL" id="SDE85432.1"/>
    </source>
</evidence>